<keyword evidence="7 10" id="KW-0472">Membrane</keyword>
<evidence type="ECO:0000259" key="11">
    <source>
        <dbReference type="PROSITE" id="PS50076"/>
    </source>
</evidence>
<dbReference type="GO" id="GO:0031207">
    <property type="term" value="C:Sec62/Sec63 complex"/>
    <property type="evidence" value="ECO:0007669"/>
    <property type="project" value="TreeGrafter"/>
</dbReference>
<organism evidence="12 13">
    <name type="scientific">Aureobasidium pullulans</name>
    <name type="common">Black yeast</name>
    <name type="synonym">Pullularia pullulans</name>
    <dbReference type="NCBI Taxonomy" id="5580"/>
    <lineage>
        <taxon>Eukaryota</taxon>
        <taxon>Fungi</taxon>
        <taxon>Dikarya</taxon>
        <taxon>Ascomycota</taxon>
        <taxon>Pezizomycotina</taxon>
        <taxon>Dothideomycetes</taxon>
        <taxon>Dothideomycetidae</taxon>
        <taxon>Dothideales</taxon>
        <taxon>Saccotheciaceae</taxon>
        <taxon>Aureobasidium</taxon>
    </lineage>
</organism>
<feature type="domain" description="J" evidence="11">
    <location>
        <begin position="105"/>
        <end position="177"/>
    </location>
</feature>
<dbReference type="GO" id="GO:0008320">
    <property type="term" value="F:protein transmembrane transporter activity"/>
    <property type="evidence" value="ECO:0007669"/>
    <property type="project" value="TreeGrafter"/>
</dbReference>
<feature type="region of interest" description="Disordered" evidence="9">
    <location>
        <begin position="708"/>
        <end position="734"/>
    </location>
</feature>
<reference evidence="12 13" key="1">
    <citation type="submission" date="2018-10" db="EMBL/GenBank/DDBJ databases">
        <title>Fifty Aureobasidium pullulans genomes reveal a recombining polyextremotolerant generalist.</title>
        <authorList>
            <person name="Gostincar C."/>
            <person name="Turk M."/>
            <person name="Zajc J."/>
            <person name="Gunde-Cimerman N."/>
        </authorList>
    </citation>
    <scope>NUCLEOTIDE SEQUENCE [LARGE SCALE GENOMIC DNA]</scope>
    <source>
        <strain evidence="12 13">EXF-3519</strain>
    </source>
</reference>
<evidence type="ECO:0000256" key="5">
    <source>
        <dbReference type="ARBA" id="ARBA00022927"/>
    </source>
</evidence>
<comment type="subcellular location">
    <subcellularLocation>
        <location evidence="1">Endoplasmic reticulum membrane</location>
        <topology evidence="1">Multi-pass membrane protein</topology>
    </subcellularLocation>
</comment>
<dbReference type="SUPFAM" id="SSF81296">
    <property type="entry name" value="E set domains"/>
    <property type="match status" value="1"/>
</dbReference>
<dbReference type="SMART" id="SM00973">
    <property type="entry name" value="Sec63"/>
    <property type="match status" value="1"/>
</dbReference>
<dbReference type="Pfam" id="PF02889">
    <property type="entry name" value="Sec63"/>
    <property type="match status" value="1"/>
</dbReference>
<feature type="compositionally biased region" description="Acidic residues" evidence="9">
    <location>
        <begin position="659"/>
        <end position="684"/>
    </location>
</feature>
<dbReference type="InterPro" id="IPR035892">
    <property type="entry name" value="C2_domain_sf"/>
</dbReference>
<dbReference type="PANTHER" id="PTHR24075:SF0">
    <property type="entry name" value="TRANSLOCATION PROTEIN SEC63 HOMOLOG"/>
    <property type="match status" value="1"/>
</dbReference>
<dbReference type="AlphaFoldDB" id="A0A4S9X0R2"/>
<dbReference type="Gene3D" id="2.60.40.150">
    <property type="entry name" value="C2 domain"/>
    <property type="match status" value="1"/>
</dbReference>
<gene>
    <name evidence="12" type="ORF">D6C85_04828</name>
</gene>
<dbReference type="Gene3D" id="1.10.3380.10">
    <property type="entry name" value="Sec63 N-terminal domain-like domain"/>
    <property type="match status" value="1"/>
</dbReference>
<evidence type="ECO:0000256" key="7">
    <source>
        <dbReference type="ARBA" id="ARBA00023136"/>
    </source>
</evidence>
<evidence type="ECO:0000313" key="12">
    <source>
        <dbReference type="EMBL" id="THZ72195.1"/>
    </source>
</evidence>
<dbReference type="InterPro" id="IPR036869">
    <property type="entry name" value="J_dom_sf"/>
</dbReference>
<dbReference type="PRINTS" id="PR00625">
    <property type="entry name" value="JDOMAIN"/>
</dbReference>
<feature type="region of interest" description="Disordered" evidence="9">
    <location>
        <begin position="642"/>
        <end position="685"/>
    </location>
</feature>
<evidence type="ECO:0000256" key="8">
    <source>
        <dbReference type="ARBA" id="ARBA00023186"/>
    </source>
</evidence>
<protein>
    <recommendedName>
        <fullName evidence="11">J domain-containing protein</fullName>
    </recommendedName>
</protein>
<dbReference type="Gene3D" id="1.10.150.20">
    <property type="entry name" value="5' to 3' exonuclease, C-terminal subdomain"/>
    <property type="match status" value="1"/>
</dbReference>
<feature type="region of interest" description="Disordered" evidence="9">
    <location>
        <begin position="481"/>
        <end position="525"/>
    </location>
</feature>
<dbReference type="InterPro" id="IPR001623">
    <property type="entry name" value="DnaJ_domain"/>
</dbReference>
<feature type="transmembrane region" description="Helical" evidence="10">
    <location>
        <begin position="203"/>
        <end position="225"/>
    </location>
</feature>
<dbReference type="PROSITE" id="PS50076">
    <property type="entry name" value="DNAJ_2"/>
    <property type="match status" value="1"/>
</dbReference>
<proteinExistence type="predicted"/>
<feature type="compositionally biased region" description="Basic and acidic residues" evidence="9">
    <location>
        <begin position="499"/>
        <end position="514"/>
    </location>
</feature>
<dbReference type="Proteomes" id="UP000309734">
    <property type="component" value="Unassembled WGS sequence"/>
</dbReference>
<comment type="caution">
    <text evidence="12">The sequence shown here is derived from an EMBL/GenBank/DDBJ whole genome shotgun (WGS) entry which is preliminary data.</text>
</comment>
<evidence type="ECO:0000256" key="4">
    <source>
        <dbReference type="ARBA" id="ARBA00022824"/>
    </source>
</evidence>
<dbReference type="InterPro" id="IPR004179">
    <property type="entry name" value="Sec63-dom"/>
</dbReference>
<feature type="transmembrane region" description="Helical" evidence="10">
    <location>
        <begin position="73"/>
        <end position="94"/>
    </location>
</feature>
<evidence type="ECO:0000256" key="3">
    <source>
        <dbReference type="ARBA" id="ARBA00022692"/>
    </source>
</evidence>
<evidence type="ECO:0000313" key="13">
    <source>
        <dbReference type="Proteomes" id="UP000309734"/>
    </source>
</evidence>
<evidence type="ECO:0000256" key="9">
    <source>
        <dbReference type="SAM" id="MobiDB-lite"/>
    </source>
</evidence>
<evidence type="ECO:0000256" key="1">
    <source>
        <dbReference type="ARBA" id="ARBA00004477"/>
    </source>
</evidence>
<dbReference type="PANTHER" id="PTHR24075">
    <property type="entry name" value="SEC63 DOMAIN-CONTAINING"/>
    <property type="match status" value="1"/>
</dbReference>
<keyword evidence="3 10" id="KW-0812">Transmembrane</keyword>
<keyword evidence="5" id="KW-0653">Protein transport</keyword>
<keyword evidence="4" id="KW-0256">Endoplasmic reticulum</keyword>
<keyword evidence="6 10" id="KW-1133">Transmembrane helix</keyword>
<dbReference type="GO" id="GO:0003723">
    <property type="term" value="F:RNA binding"/>
    <property type="evidence" value="ECO:0007669"/>
    <property type="project" value="TreeGrafter"/>
</dbReference>
<evidence type="ECO:0000256" key="10">
    <source>
        <dbReference type="SAM" id="Phobius"/>
    </source>
</evidence>
<dbReference type="Gene3D" id="1.10.287.110">
    <property type="entry name" value="DnaJ domain"/>
    <property type="match status" value="1"/>
</dbReference>
<sequence length="763" mass="86371">MSTEYSYDEQGQFFPFFFVTVAGLVTLPVTYSLLKPSKDLENTATRIESSYTPEHADLIDAHRRRQKRRERKIKRMIVAGVGWTTIALMVYLMAVTQRSTPKIWDPYEILGVPMSSTEKQIQSRYRRLSVTMHPDKAVPDASKNETAESVNERWVEVIKAYKALTDEDVRRNFIEYGNPDGKQSTSFGIALPQFLITEGNGKYILIVYGALLGVLLPYFVGRWWYGSQKVTREKILVNSAGNMFKEFTERIDDHGVVNLLSSGAEFEALLHGHKADAGTGQLEKRLLSEAHVLTEKDRRFLQDMDDTVRRKTLALLWAYLARVELNDQTLNDEKYQLAPTALTLNEAFVSICLAYGFTNPVLAAYRTSQNLIQAVAPESPPLLQLPHFSEQVVKAIEDKIEQRSHLTIQSFMNFPDARRRELASSAGLSTPQLDTAIKVASQLPRLVIERTFFKVTGEKHITPNSLVQFVVKARFIPPGTRDIPDVHPSDLEDIDPDETDTKANARPDPAEQKQHQPPLAHAPHFSRDHSPRWHLFLADSRQGKVAVPPFTFTTFDKPILDVSGKPTFNVQTLKMQFQAPPQPAHYKFQMHLACDSYIGFDDKRDVILSVDDPSQIEEAEWEDEDISEPEEDTIAGQMATLRGSATKKASSPKLKSNDDSDEESGTDEEEETESETDTDTDTDEEVWRYAPVFGREKVRVCGCFAEESLEDEEEVERWRPRPPPPFKWTAEEPPVAARVPVAAVDQEFARDEEPGEDAVPGRE</sequence>
<accession>A0A4S9X0R2</accession>
<dbReference type="Pfam" id="PF00226">
    <property type="entry name" value="DnaJ"/>
    <property type="match status" value="1"/>
</dbReference>
<evidence type="ECO:0000256" key="6">
    <source>
        <dbReference type="ARBA" id="ARBA00022989"/>
    </source>
</evidence>
<dbReference type="GO" id="GO:0006620">
    <property type="term" value="P:post-translational protein targeting to endoplasmic reticulum membrane"/>
    <property type="evidence" value="ECO:0007669"/>
    <property type="project" value="TreeGrafter"/>
</dbReference>
<keyword evidence="2" id="KW-0813">Transport</keyword>
<dbReference type="CDD" id="cd06257">
    <property type="entry name" value="DnaJ"/>
    <property type="match status" value="1"/>
</dbReference>
<dbReference type="SUPFAM" id="SSF158702">
    <property type="entry name" value="Sec63 N-terminal domain-like"/>
    <property type="match status" value="1"/>
</dbReference>
<feature type="transmembrane region" description="Helical" evidence="10">
    <location>
        <begin position="12"/>
        <end position="34"/>
    </location>
</feature>
<dbReference type="SUPFAM" id="SSF46565">
    <property type="entry name" value="Chaperone J-domain"/>
    <property type="match status" value="1"/>
</dbReference>
<dbReference type="SMART" id="SM00271">
    <property type="entry name" value="DnaJ"/>
    <property type="match status" value="1"/>
</dbReference>
<evidence type="ECO:0000256" key="2">
    <source>
        <dbReference type="ARBA" id="ARBA00022448"/>
    </source>
</evidence>
<dbReference type="InterPro" id="IPR014756">
    <property type="entry name" value="Ig_E-set"/>
</dbReference>
<dbReference type="EMBL" id="QZBS01000129">
    <property type="protein sequence ID" value="THZ72195.1"/>
    <property type="molecule type" value="Genomic_DNA"/>
</dbReference>
<keyword evidence="8" id="KW-0143">Chaperone</keyword>
<name>A0A4S9X0R2_AURPU</name>
<dbReference type="FunFam" id="1.10.287.110:FF:000039">
    <property type="entry name" value="Protein translocation complex component (Npl1)"/>
    <property type="match status" value="1"/>
</dbReference>
<dbReference type="GO" id="GO:0006614">
    <property type="term" value="P:SRP-dependent cotranslational protein targeting to membrane"/>
    <property type="evidence" value="ECO:0007669"/>
    <property type="project" value="TreeGrafter"/>
</dbReference>